<feature type="compositionally biased region" description="Polar residues" evidence="1">
    <location>
        <begin position="20"/>
        <end position="48"/>
    </location>
</feature>
<feature type="non-terminal residue" evidence="2">
    <location>
        <position position="48"/>
    </location>
</feature>
<evidence type="ECO:0000256" key="1">
    <source>
        <dbReference type="SAM" id="MobiDB-lite"/>
    </source>
</evidence>
<reference evidence="2" key="1">
    <citation type="journal article" date="2008" name="Curr. Sci.">
        <title>A cDNA-AFLP approach to look for differentially expressed gene fragments in dioecious pointed gourd (Trichosanthes dioica Roxb.) for understanding sex expression.</title>
        <authorList>
            <person name="Roy S.K."/>
            <person name="Gangopadhyay G."/>
            <person name="Ghose K."/>
            <person name="Dey S."/>
            <person name="Basu D."/>
            <person name="Mukherjee K.K."/>
        </authorList>
    </citation>
    <scope>NUCLEOTIDE SEQUENCE</scope>
</reference>
<feature type="region of interest" description="Disordered" evidence="1">
    <location>
        <begin position="1"/>
        <end position="48"/>
    </location>
</feature>
<name>A3F4L8_TRIDB</name>
<feature type="non-terminal residue" evidence="2">
    <location>
        <position position="1"/>
    </location>
</feature>
<organism evidence="2">
    <name type="scientific">Trichosanthes dioica</name>
    <name type="common">Pointed gourd</name>
    <dbReference type="NCBI Taxonomy" id="320667"/>
    <lineage>
        <taxon>Eukaryota</taxon>
        <taxon>Viridiplantae</taxon>
        <taxon>Streptophyta</taxon>
        <taxon>Embryophyta</taxon>
        <taxon>Tracheophyta</taxon>
        <taxon>Spermatophyta</taxon>
        <taxon>Magnoliopsida</taxon>
        <taxon>eudicotyledons</taxon>
        <taxon>Gunneridae</taxon>
        <taxon>Pentapetalae</taxon>
        <taxon>rosids</taxon>
        <taxon>fabids</taxon>
        <taxon>Cucurbitales</taxon>
        <taxon>Cucurbitaceae</taxon>
        <taxon>Sicyoeae</taxon>
        <taxon>Trichosanthes</taxon>
    </lineage>
</organism>
<proteinExistence type="evidence at transcript level"/>
<evidence type="ECO:0000313" key="2">
    <source>
        <dbReference type="EMBL" id="ABN50054.1"/>
    </source>
</evidence>
<sequence>LRTNSAGPSSERGPWPSFPESGTSNCPGSYSTHPFGSESLTQDSSITS</sequence>
<accession>A3F4L8</accession>
<dbReference type="AlphaFoldDB" id="A3F4L8"/>
<protein>
    <submittedName>
        <fullName evidence="2">Uncharacterized protein</fullName>
    </submittedName>
</protein>
<dbReference type="EMBL" id="EF198871">
    <property type="protein sequence ID" value="ABN50054.1"/>
    <property type="molecule type" value="mRNA"/>
</dbReference>